<evidence type="ECO:0008006" key="6">
    <source>
        <dbReference type="Google" id="ProtNLM"/>
    </source>
</evidence>
<name>A0A9J6D8V7_RHIMP</name>
<dbReference type="VEuPathDB" id="VectorBase:LOC119178170"/>
<evidence type="ECO:0000259" key="3">
    <source>
        <dbReference type="Pfam" id="PF10197"/>
    </source>
</evidence>
<dbReference type="SUPFAM" id="SSF46689">
    <property type="entry name" value="Homeodomain-like"/>
    <property type="match status" value="1"/>
</dbReference>
<dbReference type="Pfam" id="PF10197">
    <property type="entry name" value="Cir_N"/>
    <property type="match status" value="1"/>
</dbReference>
<comment type="caution">
    <text evidence="4">The sequence shown here is derived from an EMBL/GenBank/DDBJ whole genome shotgun (WGS) entry which is preliminary data.</text>
</comment>
<dbReference type="GO" id="GO:0003714">
    <property type="term" value="F:transcription corepressor activity"/>
    <property type="evidence" value="ECO:0007669"/>
    <property type="project" value="InterPro"/>
</dbReference>
<dbReference type="InterPro" id="IPR019339">
    <property type="entry name" value="CIR_N_dom"/>
</dbReference>
<feature type="domain" description="HTH psq-type" evidence="2">
    <location>
        <begin position="203"/>
        <end position="231"/>
    </location>
</feature>
<dbReference type="InterPro" id="IPR007889">
    <property type="entry name" value="HTH_Psq"/>
</dbReference>
<organism evidence="4 5">
    <name type="scientific">Rhipicephalus microplus</name>
    <name type="common">Cattle tick</name>
    <name type="synonym">Boophilus microplus</name>
    <dbReference type="NCBI Taxonomy" id="6941"/>
    <lineage>
        <taxon>Eukaryota</taxon>
        <taxon>Metazoa</taxon>
        <taxon>Ecdysozoa</taxon>
        <taxon>Arthropoda</taxon>
        <taxon>Chelicerata</taxon>
        <taxon>Arachnida</taxon>
        <taxon>Acari</taxon>
        <taxon>Parasitiformes</taxon>
        <taxon>Ixodida</taxon>
        <taxon>Ixodoidea</taxon>
        <taxon>Ixodidae</taxon>
        <taxon>Rhipicephalinae</taxon>
        <taxon>Rhipicephalus</taxon>
        <taxon>Boophilus</taxon>
    </lineage>
</organism>
<proteinExistence type="predicted"/>
<dbReference type="PANTHER" id="PTHR13151:SF2">
    <property type="entry name" value="COREPRESSOR INTERACTING WITH RBPJ 1"/>
    <property type="match status" value="1"/>
</dbReference>
<reference evidence="4" key="2">
    <citation type="submission" date="2021-09" db="EMBL/GenBank/DDBJ databases">
        <authorList>
            <person name="Jia N."/>
            <person name="Wang J."/>
            <person name="Shi W."/>
            <person name="Du L."/>
            <person name="Sun Y."/>
            <person name="Zhan W."/>
            <person name="Jiang J."/>
            <person name="Wang Q."/>
            <person name="Zhang B."/>
            <person name="Ji P."/>
            <person name="Sakyi L.B."/>
            <person name="Cui X."/>
            <person name="Yuan T."/>
            <person name="Jiang B."/>
            <person name="Yang W."/>
            <person name="Lam T.T.-Y."/>
            <person name="Chang Q."/>
            <person name="Ding S."/>
            <person name="Wang X."/>
            <person name="Zhu J."/>
            <person name="Ruan X."/>
            <person name="Zhao L."/>
            <person name="Wei J."/>
            <person name="Que T."/>
            <person name="Du C."/>
            <person name="Cheng J."/>
            <person name="Dai P."/>
            <person name="Han X."/>
            <person name="Huang E."/>
            <person name="Gao Y."/>
            <person name="Liu J."/>
            <person name="Shao H."/>
            <person name="Ye R."/>
            <person name="Li L."/>
            <person name="Wei W."/>
            <person name="Wang X."/>
            <person name="Wang C."/>
            <person name="Huo Q."/>
            <person name="Li W."/>
            <person name="Guo W."/>
            <person name="Chen H."/>
            <person name="Chen S."/>
            <person name="Zhou L."/>
            <person name="Zhou L."/>
            <person name="Ni X."/>
            <person name="Tian J."/>
            <person name="Zhou Y."/>
            <person name="Sheng Y."/>
            <person name="Liu T."/>
            <person name="Pan Y."/>
            <person name="Xia L."/>
            <person name="Li J."/>
            <person name="Zhao F."/>
            <person name="Cao W."/>
        </authorList>
    </citation>
    <scope>NUCLEOTIDE SEQUENCE</scope>
    <source>
        <strain evidence="4">Rmic-2018</strain>
        <tissue evidence="4">Larvae</tissue>
    </source>
</reference>
<dbReference type="Pfam" id="PF04218">
    <property type="entry name" value="CENP-B_N"/>
    <property type="match status" value="1"/>
</dbReference>
<comment type="subcellular location">
    <subcellularLocation>
        <location evidence="1">Nucleus</location>
    </subcellularLocation>
</comment>
<evidence type="ECO:0000313" key="5">
    <source>
        <dbReference type="Proteomes" id="UP000821866"/>
    </source>
</evidence>
<dbReference type="GO" id="GO:0005634">
    <property type="term" value="C:nucleus"/>
    <property type="evidence" value="ECO:0007669"/>
    <property type="project" value="UniProtKB-SubCell"/>
</dbReference>
<reference evidence="4" key="1">
    <citation type="journal article" date="2020" name="Cell">
        <title>Large-Scale Comparative Analyses of Tick Genomes Elucidate Their Genetic Diversity and Vector Capacities.</title>
        <authorList>
            <consortium name="Tick Genome and Microbiome Consortium (TIGMIC)"/>
            <person name="Jia N."/>
            <person name="Wang J."/>
            <person name="Shi W."/>
            <person name="Du L."/>
            <person name="Sun Y."/>
            <person name="Zhan W."/>
            <person name="Jiang J.F."/>
            <person name="Wang Q."/>
            <person name="Zhang B."/>
            <person name="Ji P."/>
            <person name="Bell-Sakyi L."/>
            <person name="Cui X.M."/>
            <person name="Yuan T.T."/>
            <person name="Jiang B.G."/>
            <person name="Yang W.F."/>
            <person name="Lam T.T."/>
            <person name="Chang Q.C."/>
            <person name="Ding S.J."/>
            <person name="Wang X.J."/>
            <person name="Zhu J.G."/>
            <person name="Ruan X.D."/>
            <person name="Zhao L."/>
            <person name="Wei J.T."/>
            <person name="Ye R.Z."/>
            <person name="Que T.C."/>
            <person name="Du C.H."/>
            <person name="Zhou Y.H."/>
            <person name="Cheng J.X."/>
            <person name="Dai P.F."/>
            <person name="Guo W.B."/>
            <person name="Han X.H."/>
            <person name="Huang E.J."/>
            <person name="Li L.F."/>
            <person name="Wei W."/>
            <person name="Gao Y.C."/>
            <person name="Liu J.Z."/>
            <person name="Shao H.Z."/>
            <person name="Wang X."/>
            <person name="Wang C.C."/>
            <person name="Yang T.C."/>
            <person name="Huo Q.B."/>
            <person name="Li W."/>
            <person name="Chen H.Y."/>
            <person name="Chen S.E."/>
            <person name="Zhou L.G."/>
            <person name="Ni X.B."/>
            <person name="Tian J.H."/>
            <person name="Sheng Y."/>
            <person name="Liu T."/>
            <person name="Pan Y.S."/>
            <person name="Xia L.Y."/>
            <person name="Li J."/>
            <person name="Zhao F."/>
            <person name="Cao W.C."/>
        </authorList>
    </citation>
    <scope>NUCLEOTIDE SEQUENCE</scope>
    <source>
        <strain evidence="4">Rmic-2018</strain>
    </source>
</reference>
<accession>A0A9J6D8V7</accession>
<dbReference type="AlphaFoldDB" id="A0A9J6D8V7"/>
<dbReference type="Gene3D" id="1.10.10.60">
    <property type="entry name" value="Homeodomain-like"/>
    <property type="match status" value="1"/>
</dbReference>
<dbReference type="Proteomes" id="UP000821866">
    <property type="component" value="Chromosome 9"/>
</dbReference>
<evidence type="ECO:0000256" key="1">
    <source>
        <dbReference type="ARBA" id="ARBA00004123"/>
    </source>
</evidence>
<evidence type="ECO:0000313" key="4">
    <source>
        <dbReference type="EMBL" id="KAH8010223.1"/>
    </source>
</evidence>
<dbReference type="InterPro" id="IPR040014">
    <property type="entry name" value="CIR1"/>
</dbReference>
<feature type="domain" description="CBF1-interacting co-repressor CIR N-terminal" evidence="3">
    <location>
        <begin position="54"/>
        <end position="80"/>
    </location>
</feature>
<protein>
    <recommendedName>
        <fullName evidence="6">HTH psq-type domain-containing protein</fullName>
    </recommendedName>
</protein>
<keyword evidence="5" id="KW-1185">Reference proteome</keyword>
<dbReference type="EMBL" id="JABSTU010000011">
    <property type="protein sequence ID" value="KAH8010223.1"/>
    <property type="molecule type" value="Genomic_DNA"/>
</dbReference>
<gene>
    <name evidence="4" type="ORF">HPB51_026275</name>
</gene>
<dbReference type="InterPro" id="IPR009057">
    <property type="entry name" value="Homeodomain-like_sf"/>
</dbReference>
<dbReference type="PANTHER" id="PTHR13151">
    <property type="entry name" value="CBF1 INTERACTING COREPRESSOR CIR"/>
    <property type="match status" value="1"/>
</dbReference>
<dbReference type="GO" id="GO:0003677">
    <property type="term" value="F:DNA binding"/>
    <property type="evidence" value="ECO:0007669"/>
    <property type="project" value="InterPro"/>
</dbReference>
<sequence length="252" mass="29038">MCDLEQCSRLINVELKGIPETKEQNCLAVVQVIGEKIGCRIADTNINTAHRVSAKTWMAEQRTENEKRKQEELKLQYEKEQDLYNNRSMVSKESKEKLSLNFMYEAPPGVKREHQKEDDEPEFKFEWQRKYNAPREDFAKDNKEIRDQPFGIPVRNVRCIKCHNWGHINTDRECPMFNQASTSSELGLSHVVMCVMMAANAKKKSSVAEEFGIPRSTLSTLLKKKGDIKAMAEKSQNSDARCVRKSAFEGRC</sequence>
<evidence type="ECO:0000259" key="2">
    <source>
        <dbReference type="Pfam" id="PF04218"/>
    </source>
</evidence>